<dbReference type="RefSeq" id="XP_068367042.1">
    <property type="nucleotide sequence ID" value="XM_068498585.1"/>
</dbReference>
<dbReference type="AlphaFoldDB" id="A0A1J4KS29"/>
<evidence type="ECO:0000313" key="1">
    <source>
        <dbReference type="EMBL" id="OHT13906.1"/>
    </source>
</evidence>
<sequence length="223" mass="25699">MSSISIRLHLPNHETTIATVRSDDTISVLNKYVSGGSPKKIIYKNCLIMTSFSFSFFGIQDGDDLYVVEYPMAMKKDVKDKSQKYLKNRSIRDIFRCDRKPATFSNNFTTRLAKLETSNFQQTESPSQTDKFAGFGEFHLEFQSEFHSSNENFLFDKSIIKELARITDLSNLQKDMMKTKDEEKITSGLASFHPIKNNSENNENMKREIVSMRPSTVALPQFW</sequence>
<comment type="caution">
    <text evidence="1">The sequence shown here is derived from an EMBL/GenBank/DDBJ whole genome shotgun (WGS) entry which is preliminary data.</text>
</comment>
<accession>A0A1J4KS29</accession>
<evidence type="ECO:0008006" key="3">
    <source>
        <dbReference type="Google" id="ProtNLM"/>
    </source>
</evidence>
<name>A0A1J4KS29_9EUKA</name>
<dbReference type="GeneID" id="94833289"/>
<gene>
    <name evidence="1" type="ORF">TRFO_15785</name>
</gene>
<reference evidence="1" key="1">
    <citation type="submission" date="2016-10" db="EMBL/GenBank/DDBJ databases">
        <authorList>
            <person name="Benchimol M."/>
            <person name="Almeida L.G."/>
            <person name="Vasconcelos A.T."/>
            <person name="Perreira-Neves A."/>
            <person name="Rosa I.A."/>
            <person name="Tasca T."/>
            <person name="Bogo M.R."/>
            <person name="de Souza W."/>
        </authorList>
    </citation>
    <scope>NUCLEOTIDE SEQUENCE [LARGE SCALE GENOMIC DNA]</scope>
    <source>
        <strain evidence="1">K</strain>
    </source>
</reference>
<evidence type="ECO:0000313" key="2">
    <source>
        <dbReference type="Proteomes" id="UP000179807"/>
    </source>
</evidence>
<proteinExistence type="predicted"/>
<dbReference type="Proteomes" id="UP000179807">
    <property type="component" value="Unassembled WGS sequence"/>
</dbReference>
<protein>
    <recommendedName>
        <fullName evidence="3">Ubiquitin-like domain-containing protein</fullName>
    </recommendedName>
</protein>
<dbReference type="EMBL" id="MLAK01000451">
    <property type="protein sequence ID" value="OHT13906.1"/>
    <property type="molecule type" value="Genomic_DNA"/>
</dbReference>
<dbReference type="InterPro" id="IPR029071">
    <property type="entry name" value="Ubiquitin-like_domsf"/>
</dbReference>
<keyword evidence="2" id="KW-1185">Reference proteome</keyword>
<dbReference type="VEuPathDB" id="TrichDB:TRFO_15785"/>
<organism evidence="1 2">
    <name type="scientific">Tritrichomonas foetus</name>
    <dbReference type="NCBI Taxonomy" id="1144522"/>
    <lineage>
        <taxon>Eukaryota</taxon>
        <taxon>Metamonada</taxon>
        <taxon>Parabasalia</taxon>
        <taxon>Tritrichomonadida</taxon>
        <taxon>Tritrichomonadidae</taxon>
        <taxon>Tritrichomonas</taxon>
    </lineage>
</organism>
<dbReference type="SUPFAM" id="SSF54236">
    <property type="entry name" value="Ubiquitin-like"/>
    <property type="match status" value="1"/>
</dbReference>